<evidence type="ECO:0000259" key="2">
    <source>
        <dbReference type="Pfam" id="PF01266"/>
    </source>
</evidence>
<dbReference type="PANTHER" id="PTHR13847">
    <property type="entry name" value="SARCOSINE DEHYDROGENASE-RELATED"/>
    <property type="match status" value="1"/>
</dbReference>
<evidence type="ECO:0000256" key="1">
    <source>
        <dbReference type="ARBA" id="ARBA00023002"/>
    </source>
</evidence>
<dbReference type="AlphaFoldDB" id="A0A2W2ARR8"/>
<accession>A0A2W2ARR8</accession>
<keyword evidence="1" id="KW-0560">Oxidoreductase</keyword>
<name>A0A2W2ARR8_9HYPH</name>
<dbReference type="Proteomes" id="UP000248795">
    <property type="component" value="Unassembled WGS sequence"/>
</dbReference>
<evidence type="ECO:0000313" key="3">
    <source>
        <dbReference type="EMBL" id="PZF76322.1"/>
    </source>
</evidence>
<reference evidence="4" key="1">
    <citation type="submission" date="2018-06" db="EMBL/GenBank/DDBJ databases">
        <title>Aestuariibacter litoralis strain KCTC 52945T.</title>
        <authorList>
            <person name="Li X."/>
            <person name="Salam N."/>
            <person name="Li J.-L."/>
            <person name="Chen Y.-M."/>
            <person name="Yang Z.-W."/>
            <person name="Zhang L.-Y."/>
            <person name="Han M.-X."/>
            <person name="Xiao M."/>
            <person name="Li W.-J."/>
        </authorList>
    </citation>
    <scope>NUCLEOTIDE SEQUENCE [LARGE SCALE GENOMIC DNA]</scope>
    <source>
        <strain evidence="4">KCTC 52945</strain>
    </source>
</reference>
<dbReference type="InterPro" id="IPR036188">
    <property type="entry name" value="FAD/NAD-bd_sf"/>
</dbReference>
<dbReference type="Gene3D" id="3.50.50.60">
    <property type="entry name" value="FAD/NAD(P)-binding domain"/>
    <property type="match status" value="1"/>
</dbReference>
<dbReference type="Gene3D" id="3.30.9.10">
    <property type="entry name" value="D-Amino Acid Oxidase, subunit A, domain 2"/>
    <property type="match status" value="1"/>
</dbReference>
<evidence type="ECO:0000313" key="4">
    <source>
        <dbReference type="Proteomes" id="UP000248795"/>
    </source>
</evidence>
<dbReference type="EMBL" id="QKVK01000006">
    <property type="protein sequence ID" value="PZF76322.1"/>
    <property type="molecule type" value="Genomic_DNA"/>
</dbReference>
<keyword evidence="4" id="KW-1185">Reference proteome</keyword>
<feature type="domain" description="FAD dependent oxidoreductase" evidence="2">
    <location>
        <begin position="34"/>
        <end position="385"/>
    </location>
</feature>
<dbReference type="GO" id="GO:0016491">
    <property type="term" value="F:oxidoreductase activity"/>
    <property type="evidence" value="ECO:0007669"/>
    <property type="project" value="UniProtKB-KW"/>
</dbReference>
<dbReference type="SUPFAM" id="SSF51905">
    <property type="entry name" value="FAD/NAD(P)-binding domain"/>
    <property type="match status" value="1"/>
</dbReference>
<dbReference type="InterPro" id="IPR006076">
    <property type="entry name" value="FAD-dep_OxRdtase"/>
</dbReference>
<comment type="caution">
    <text evidence="3">The sequence shown here is derived from an EMBL/GenBank/DDBJ whole genome shotgun (WGS) entry which is preliminary data.</text>
</comment>
<dbReference type="PANTHER" id="PTHR13847:SF281">
    <property type="entry name" value="FAD DEPENDENT OXIDOREDUCTASE DOMAIN-CONTAINING PROTEIN"/>
    <property type="match status" value="1"/>
</dbReference>
<organism evidence="3 4">
    <name type="scientific">Aestuariivirga litoralis</name>
    <dbReference type="NCBI Taxonomy" id="2650924"/>
    <lineage>
        <taxon>Bacteria</taxon>
        <taxon>Pseudomonadati</taxon>
        <taxon>Pseudomonadota</taxon>
        <taxon>Alphaproteobacteria</taxon>
        <taxon>Hyphomicrobiales</taxon>
        <taxon>Aestuariivirgaceae</taxon>
        <taxon>Aestuariivirga</taxon>
    </lineage>
</organism>
<dbReference type="Pfam" id="PF01266">
    <property type="entry name" value="DAO"/>
    <property type="match status" value="1"/>
</dbReference>
<dbReference type="RefSeq" id="WP_111199159.1">
    <property type="nucleotide sequence ID" value="NZ_QKVK01000006.1"/>
</dbReference>
<gene>
    <name evidence="3" type="ORF">DK847_14125</name>
</gene>
<proteinExistence type="predicted"/>
<sequence>MHLGRQPLPRSLYAETAQPLVPLPDLREDVTAAVVIVGGGFTGLSTALHLAELGIDAVVLEANEPGWGASGRNGGQVNAGFYLDPSQVLSDFGPDMGQRMLDITSSAPNLVFDIVRRHAISCEAAQTGTLRLAFNRTMLEGSRSTYAQLQRTGSPATWVDRDEVIRLTGTERYLGGIRFPQCGKLNPLGYARGLAAAAIGKGARIFAGTPATGVMRQGTRWKVTTPGGSVTAERLVIATNAYTDGLWPGLRESIVPVFSSIVATAPLSDELARQVLPSGSVVYEIANNTVYYRLDAFNRLLMGGEGLQRDVTTFKDARALIDYTRKIFPRLANVEWTHVWNGKLAVTPDFYIHMHEPAENVHICLGYSGRGVAMGTAMGGVLARRINGTRRADLPMPVTDMKSVTFHRFHRIGVKARLLYGRYRDMLDA</sequence>
<dbReference type="GO" id="GO:0005737">
    <property type="term" value="C:cytoplasm"/>
    <property type="evidence" value="ECO:0007669"/>
    <property type="project" value="TreeGrafter"/>
</dbReference>
<protein>
    <submittedName>
        <fullName evidence="3">FAD-dependent oxidoreductase</fullName>
    </submittedName>
</protein>